<reference evidence="1" key="1">
    <citation type="submission" date="2020-03" db="EMBL/GenBank/DDBJ databases">
        <title>The deep terrestrial virosphere.</title>
        <authorList>
            <person name="Holmfeldt K."/>
            <person name="Nilsson E."/>
            <person name="Simone D."/>
            <person name="Lopez-Fernandez M."/>
            <person name="Wu X."/>
            <person name="de Brujin I."/>
            <person name="Lundin D."/>
            <person name="Andersson A."/>
            <person name="Bertilsson S."/>
            <person name="Dopson M."/>
        </authorList>
    </citation>
    <scope>NUCLEOTIDE SEQUENCE</scope>
    <source>
        <strain evidence="1">TM448A01550</strain>
    </source>
</reference>
<name>A0A6H1ZPZ0_9ZZZZ</name>
<dbReference type="EMBL" id="MT144168">
    <property type="protein sequence ID" value="QJA49996.1"/>
    <property type="molecule type" value="Genomic_DNA"/>
</dbReference>
<sequence length="91" mass="10557">MIGVIKIIDGIRYRCRDIGCDNPVRAAWNRYIVEHGLFTTFWRELEYTLALTPQSEALPSWIPLGVLPQVSKQDWRQYGGEQIGMSEEDEE</sequence>
<proteinExistence type="predicted"/>
<gene>
    <name evidence="1" type="ORF">TM448A01550_0011</name>
</gene>
<accession>A0A6H1ZPZ0</accession>
<organism evidence="1">
    <name type="scientific">viral metagenome</name>
    <dbReference type="NCBI Taxonomy" id="1070528"/>
    <lineage>
        <taxon>unclassified sequences</taxon>
        <taxon>metagenomes</taxon>
        <taxon>organismal metagenomes</taxon>
    </lineage>
</organism>
<protein>
    <submittedName>
        <fullName evidence="1">Uncharacterized protein</fullName>
    </submittedName>
</protein>
<evidence type="ECO:0000313" key="1">
    <source>
        <dbReference type="EMBL" id="QJA49996.1"/>
    </source>
</evidence>
<dbReference type="AlphaFoldDB" id="A0A6H1ZPZ0"/>